<keyword evidence="1" id="KW-0732">Signal</keyword>
<dbReference type="EMBL" id="QZWG01000016">
    <property type="protein sequence ID" value="RZB59718.1"/>
    <property type="molecule type" value="Genomic_DNA"/>
</dbReference>
<dbReference type="GO" id="GO:0004523">
    <property type="term" value="F:RNA-DNA hybrid ribonuclease activity"/>
    <property type="evidence" value="ECO:0007669"/>
    <property type="project" value="InterPro"/>
</dbReference>
<evidence type="ECO:0000313" key="4">
    <source>
        <dbReference type="Proteomes" id="UP000289340"/>
    </source>
</evidence>
<name>A0A445GEW9_GLYSO</name>
<dbReference type="Proteomes" id="UP000289340">
    <property type="component" value="Chromosome 16"/>
</dbReference>
<evidence type="ECO:0000313" key="3">
    <source>
        <dbReference type="EMBL" id="RZB59718.1"/>
    </source>
</evidence>
<dbReference type="Pfam" id="PF13456">
    <property type="entry name" value="RVT_3"/>
    <property type="match status" value="1"/>
</dbReference>
<reference evidence="3 4" key="1">
    <citation type="submission" date="2018-09" db="EMBL/GenBank/DDBJ databases">
        <title>A high-quality reference genome of wild soybean provides a powerful tool to mine soybean genomes.</title>
        <authorList>
            <person name="Xie M."/>
            <person name="Chung C.Y.L."/>
            <person name="Li M.-W."/>
            <person name="Wong F.-L."/>
            <person name="Chan T.-F."/>
            <person name="Lam H.-M."/>
        </authorList>
    </citation>
    <scope>NUCLEOTIDE SEQUENCE [LARGE SCALE GENOMIC DNA]</scope>
    <source>
        <strain evidence="4">cv. W05</strain>
        <tissue evidence="3">Hypocotyl of etiolated seedlings</tissue>
    </source>
</reference>
<organism evidence="3 4">
    <name type="scientific">Glycine soja</name>
    <name type="common">Wild soybean</name>
    <dbReference type="NCBI Taxonomy" id="3848"/>
    <lineage>
        <taxon>Eukaryota</taxon>
        <taxon>Viridiplantae</taxon>
        <taxon>Streptophyta</taxon>
        <taxon>Embryophyta</taxon>
        <taxon>Tracheophyta</taxon>
        <taxon>Spermatophyta</taxon>
        <taxon>Magnoliopsida</taxon>
        <taxon>eudicotyledons</taxon>
        <taxon>Gunneridae</taxon>
        <taxon>Pentapetalae</taxon>
        <taxon>rosids</taxon>
        <taxon>fabids</taxon>
        <taxon>Fabales</taxon>
        <taxon>Fabaceae</taxon>
        <taxon>Papilionoideae</taxon>
        <taxon>50 kb inversion clade</taxon>
        <taxon>NPAAA clade</taxon>
        <taxon>indigoferoid/millettioid clade</taxon>
        <taxon>Phaseoleae</taxon>
        <taxon>Glycine</taxon>
        <taxon>Glycine subgen. Soja</taxon>
    </lineage>
</organism>
<protein>
    <recommendedName>
        <fullName evidence="2">RNase H type-1 domain-containing protein</fullName>
    </recommendedName>
</protein>
<dbReference type="InterPro" id="IPR002156">
    <property type="entry name" value="RNaseH_domain"/>
</dbReference>
<dbReference type="PANTHER" id="PTHR34023:SF5">
    <property type="entry name" value="RNASE H TYPE-1 DOMAIN-CONTAINING PROTEIN"/>
    <property type="match status" value="1"/>
</dbReference>
<feature type="chain" id="PRO_5019583099" description="RNase H type-1 domain-containing protein" evidence="1">
    <location>
        <begin position="26"/>
        <end position="98"/>
    </location>
</feature>
<comment type="caution">
    <text evidence="3">The sequence shown here is derived from an EMBL/GenBank/DDBJ whole genome shotgun (WGS) entry which is preliminary data.</text>
</comment>
<feature type="signal peptide" evidence="1">
    <location>
        <begin position="1"/>
        <end position="25"/>
    </location>
</feature>
<feature type="domain" description="RNase H type-1" evidence="2">
    <location>
        <begin position="25"/>
        <end position="90"/>
    </location>
</feature>
<dbReference type="PANTHER" id="PTHR34023">
    <property type="entry name" value="RNASE H DOMAIN-CONTAINING PROTEIN"/>
    <property type="match status" value="1"/>
</dbReference>
<dbReference type="SMR" id="A0A445GEW9"/>
<evidence type="ECO:0000259" key="2">
    <source>
        <dbReference type="Pfam" id="PF13456"/>
    </source>
</evidence>
<dbReference type="CDD" id="cd06222">
    <property type="entry name" value="RNase_H_like"/>
    <property type="match status" value="1"/>
</dbReference>
<evidence type="ECO:0000256" key="1">
    <source>
        <dbReference type="SAM" id="SignalP"/>
    </source>
</evidence>
<gene>
    <name evidence="3" type="ORF">D0Y65_042786</name>
</gene>
<keyword evidence="4" id="KW-1185">Reference proteome</keyword>
<accession>A0A445GEW9</accession>
<sequence>MVVLSGIRVLQVLVSLFVMIKGNESNGFLNIICETDSLSYIELILKDKQSFHPHHALIRCVRDLVALDWNITFKHTFREANQCANWLAKDGGSSSSTC</sequence>
<dbReference type="GO" id="GO:0003676">
    <property type="term" value="F:nucleic acid binding"/>
    <property type="evidence" value="ECO:0007669"/>
    <property type="project" value="InterPro"/>
</dbReference>
<dbReference type="InterPro" id="IPR044730">
    <property type="entry name" value="RNase_H-like_dom_plant"/>
</dbReference>
<dbReference type="AlphaFoldDB" id="A0A445GEW9"/>
<proteinExistence type="predicted"/>